<dbReference type="InterPro" id="IPR052337">
    <property type="entry name" value="SAT4-like"/>
</dbReference>
<reference evidence="8 9" key="1">
    <citation type="submission" date="2017-06" db="EMBL/GenBank/DDBJ databases">
        <title>Ant-infecting Ophiocordyceps genomes reveal a high diversity of potential behavioral manipulation genes and a possible major role for enterotoxins.</title>
        <authorList>
            <person name="De Bekker C."/>
            <person name="Evans H.C."/>
            <person name="Brachmann A."/>
            <person name="Hughes D.P."/>
        </authorList>
    </citation>
    <scope>NUCLEOTIDE SEQUENCE [LARGE SCALE GENOMIC DNA]</scope>
    <source>
        <strain evidence="8 9">Map64</strain>
    </source>
</reference>
<feature type="transmembrane region" description="Helical" evidence="6">
    <location>
        <begin position="53"/>
        <end position="76"/>
    </location>
</feature>
<dbReference type="AlphaFoldDB" id="A0A2C5X9N1"/>
<evidence type="ECO:0000256" key="1">
    <source>
        <dbReference type="ARBA" id="ARBA00004141"/>
    </source>
</evidence>
<feature type="transmembrane region" description="Helical" evidence="6">
    <location>
        <begin position="176"/>
        <end position="202"/>
    </location>
</feature>
<keyword evidence="9" id="KW-1185">Reference proteome</keyword>
<evidence type="ECO:0000313" key="9">
    <source>
        <dbReference type="Proteomes" id="UP000226192"/>
    </source>
</evidence>
<protein>
    <recommendedName>
        <fullName evidence="7">Rhodopsin domain-containing protein</fullName>
    </recommendedName>
</protein>
<evidence type="ECO:0000256" key="6">
    <source>
        <dbReference type="SAM" id="Phobius"/>
    </source>
</evidence>
<feature type="transmembrane region" description="Helical" evidence="6">
    <location>
        <begin position="252"/>
        <end position="276"/>
    </location>
</feature>
<accession>A0A2C5X9N1</accession>
<sequence length="316" mass="34905">MAVMAPLTRVTPGSENHKLQNIVVHSLCLTAVTLVVMMRLYTRIRITRATMGLDDYCCLCSYCLTIAYSAMVIKSFTMGMGSHMWDVPSGSFPVALMYIDIASYIYIVLTGSIKLTFLLFYRRIFAQQGMARLLIDLGIGFVSCLSTVLFLVNLFSCTPIQRTWDASTPGHCLNRVPIAYVSAASSAVTDFYVLLLPLPLIWRLNLHLARKLRAMAVFGLGLLACIASLIRLALTGLLQDDVVDATWIMSKFIVWATVEVYVGIICACLMLLPAFISHVVPQAANKAVSHLWARVLGCLSRQAPDANKYPTINLQP</sequence>
<keyword evidence="2 6" id="KW-0812">Transmembrane</keyword>
<comment type="similarity">
    <text evidence="5">Belongs to the SAT4 family.</text>
</comment>
<dbReference type="InterPro" id="IPR049326">
    <property type="entry name" value="Rhodopsin_dom_fungi"/>
</dbReference>
<dbReference type="PANTHER" id="PTHR33048">
    <property type="entry name" value="PTH11-LIKE INTEGRAL MEMBRANE PROTEIN (AFU_ORTHOLOGUE AFUA_5G11245)"/>
    <property type="match status" value="1"/>
</dbReference>
<name>A0A2C5X9N1_9HYPO</name>
<comment type="subcellular location">
    <subcellularLocation>
        <location evidence="1">Membrane</location>
        <topology evidence="1">Multi-pass membrane protein</topology>
    </subcellularLocation>
</comment>
<keyword evidence="3 6" id="KW-1133">Transmembrane helix</keyword>
<evidence type="ECO:0000256" key="2">
    <source>
        <dbReference type="ARBA" id="ARBA00022692"/>
    </source>
</evidence>
<dbReference type="Proteomes" id="UP000226192">
    <property type="component" value="Unassembled WGS sequence"/>
</dbReference>
<evidence type="ECO:0000256" key="4">
    <source>
        <dbReference type="ARBA" id="ARBA00023136"/>
    </source>
</evidence>
<feature type="transmembrane region" description="Helical" evidence="6">
    <location>
        <begin position="96"/>
        <end position="121"/>
    </location>
</feature>
<gene>
    <name evidence="8" type="ORF">CDD81_6146</name>
</gene>
<proteinExistence type="inferred from homology"/>
<feature type="domain" description="Rhodopsin" evidence="7">
    <location>
        <begin position="38"/>
        <end position="275"/>
    </location>
</feature>
<comment type="caution">
    <text evidence="8">The sequence shown here is derived from an EMBL/GenBank/DDBJ whole genome shotgun (WGS) entry which is preliminary data.</text>
</comment>
<dbReference type="EMBL" id="NJET01000053">
    <property type="protein sequence ID" value="PHH63289.1"/>
    <property type="molecule type" value="Genomic_DNA"/>
</dbReference>
<dbReference type="STRING" id="1399860.A0A2C5X9N1"/>
<feature type="transmembrane region" description="Helical" evidence="6">
    <location>
        <begin position="22"/>
        <end position="41"/>
    </location>
</feature>
<evidence type="ECO:0000256" key="5">
    <source>
        <dbReference type="ARBA" id="ARBA00038359"/>
    </source>
</evidence>
<dbReference type="PANTHER" id="PTHR33048:SF158">
    <property type="entry name" value="MEMBRANE PROTEIN PTH11-LIKE, PUTATIVE-RELATED"/>
    <property type="match status" value="1"/>
</dbReference>
<feature type="transmembrane region" description="Helical" evidence="6">
    <location>
        <begin position="133"/>
        <end position="156"/>
    </location>
</feature>
<evidence type="ECO:0000256" key="3">
    <source>
        <dbReference type="ARBA" id="ARBA00022989"/>
    </source>
</evidence>
<dbReference type="Pfam" id="PF20684">
    <property type="entry name" value="Fung_rhodopsin"/>
    <property type="match status" value="1"/>
</dbReference>
<dbReference type="OrthoDB" id="5393606at2759"/>
<dbReference type="GO" id="GO:0016020">
    <property type="term" value="C:membrane"/>
    <property type="evidence" value="ECO:0007669"/>
    <property type="project" value="UniProtKB-SubCell"/>
</dbReference>
<organism evidence="8 9">
    <name type="scientific">Ophiocordyceps australis</name>
    <dbReference type="NCBI Taxonomy" id="1399860"/>
    <lineage>
        <taxon>Eukaryota</taxon>
        <taxon>Fungi</taxon>
        <taxon>Dikarya</taxon>
        <taxon>Ascomycota</taxon>
        <taxon>Pezizomycotina</taxon>
        <taxon>Sordariomycetes</taxon>
        <taxon>Hypocreomycetidae</taxon>
        <taxon>Hypocreales</taxon>
        <taxon>Ophiocordycipitaceae</taxon>
        <taxon>Ophiocordyceps</taxon>
    </lineage>
</organism>
<evidence type="ECO:0000259" key="7">
    <source>
        <dbReference type="Pfam" id="PF20684"/>
    </source>
</evidence>
<evidence type="ECO:0000313" key="8">
    <source>
        <dbReference type="EMBL" id="PHH63289.1"/>
    </source>
</evidence>
<keyword evidence="4 6" id="KW-0472">Membrane</keyword>
<feature type="transmembrane region" description="Helical" evidence="6">
    <location>
        <begin position="214"/>
        <end position="232"/>
    </location>
</feature>